<dbReference type="Proteomes" id="UP000235672">
    <property type="component" value="Unassembled WGS sequence"/>
</dbReference>
<gene>
    <name evidence="1" type="ORF">NA56DRAFT_705789</name>
</gene>
<dbReference type="STRING" id="1745343.A0A2J6PYW4"/>
<evidence type="ECO:0000313" key="2">
    <source>
        <dbReference type="Proteomes" id="UP000235672"/>
    </source>
</evidence>
<proteinExistence type="predicted"/>
<organism evidence="1 2">
    <name type="scientific">Hyaloscypha hepaticicola</name>
    <dbReference type="NCBI Taxonomy" id="2082293"/>
    <lineage>
        <taxon>Eukaryota</taxon>
        <taxon>Fungi</taxon>
        <taxon>Dikarya</taxon>
        <taxon>Ascomycota</taxon>
        <taxon>Pezizomycotina</taxon>
        <taxon>Leotiomycetes</taxon>
        <taxon>Helotiales</taxon>
        <taxon>Hyaloscyphaceae</taxon>
        <taxon>Hyaloscypha</taxon>
    </lineage>
</organism>
<protein>
    <recommendedName>
        <fullName evidence="3">Heterokaryon incompatibility domain-containing protein</fullName>
    </recommendedName>
</protein>
<name>A0A2J6PYW4_9HELO</name>
<keyword evidence="2" id="KW-1185">Reference proteome</keyword>
<reference evidence="1 2" key="1">
    <citation type="submission" date="2016-05" db="EMBL/GenBank/DDBJ databases">
        <title>A degradative enzymes factory behind the ericoid mycorrhizal symbiosis.</title>
        <authorList>
            <consortium name="DOE Joint Genome Institute"/>
            <person name="Martino E."/>
            <person name="Morin E."/>
            <person name="Grelet G."/>
            <person name="Kuo A."/>
            <person name="Kohler A."/>
            <person name="Daghino S."/>
            <person name="Barry K."/>
            <person name="Choi C."/>
            <person name="Cichocki N."/>
            <person name="Clum A."/>
            <person name="Copeland A."/>
            <person name="Hainaut M."/>
            <person name="Haridas S."/>
            <person name="Labutti K."/>
            <person name="Lindquist E."/>
            <person name="Lipzen A."/>
            <person name="Khouja H.-R."/>
            <person name="Murat C."/>
            <person name="Ohm R."/>
            <person name="Olson A."/>
            <person name="Spatafora J."/>
            <person name="Veneault-Fourrey C."/>
            <person name="Henrissat B."/>
            <person name="Grigoriev I."/>
            <person name="Martin F."/>
            <person name="Perotto S."/>
        </authorList>
    </citation>
    <scope>NUCLEOTIDE SEQUENCE [LARGE SCALE GENOMIC DNA]</scope>
    <source>
        <strain evidence="1 2">UAMH 7357</strain>
    </source>
</reference>
<accession>A0A2J6PYW4</accession>
<dbReference type="OrthoDB" id="3553147at2759"/>
<dbReference type="EMBL" id="KZ613490">
    <property type="protein sequence ID" value="PMD19211.1"/>
    <property type="molecule type" value="Genomic_DNA"/>
</dbReference>
<evidence type="ECO:0000313" key="1">
    <source>
        <dbReference type="EMBL" id="PMD19211.1"/>
    </source>
</evidence>
<dbReference type="AlphaFoldDB" id="A0A2J6PYW4"/>
<sequence>MANEYRLFQTVNPNDYDVQTLSTDTGLIGLAPVDTMVGDLVYIFTGGPLPFILRPNAEVRGKFQVVGGYYIHGIMNGEVVGSQKWKEEEVILQ</sequence>
<evidence type="ECO:0008006" key="3">
    <source>
        <dbReference type="Google" id="ProtNLM"/>
    </source>
</evidence>
<dbReference type="Pfam" id="PF26639">
    <property type="entry name" value="Het-6_barrel"/>
    <property type="match status" value="1"/>
</dbReference>